<dbReference type="Pfam" id="PF12728">
    <property type="entry name" value="HTH_17"/>
    <property type="match status" value="1"/>
</dbReference>
<dbReference type="EMBL" id="CP063056">
    <property type="protein sequence ID" value="QPB42660.1"/>
    <property type="molecule type" value="Genomic_DNA"/>
</dbReference>
<sequence>MTTTNQAIQTETIEKHYSVTELTNLGLGSRSKIDRLVRNGILTKIKIGRSTRFKASDIQAYLNSLQG</sequence>
<feature type="domain" description="Helix-turn-helix" evidence="1">
    <location>
        <begin position="27"/>
        <end position="64"/>
    </location>
</feature>
<proteinExistence type="predicted"/>
<protein>
    <submittedName>
        <fullName evidence="2">Helix-turn-helix domain-containing protein</fullName>
    </submittedName>
</protein>
<name>A0ABX6UZD5_9PAST</name>
<evidence type="ECO:0000313" key="3">
    <source>
        <dbReference type="Proteomes" id="UP000663069"/>
    </source>
</evidence>
<reference evidence="2 3" key="1">
    <citation type="submission" date="2020-10" db="EMBL/GenBank/DDBJ databases">
        <title>Genome Sequencing of Rodentibacter spp. strain DSM111151.</title>
        <authorList>
            <person name="Benga L."/>
            <person name="Lautwein T."/>
        </authorList>
    </citation>
    <scope>NUCLEOTIDE SEQUENCE [LARGE SCALE GENOMIC DNA]</scope>
    <source>
        <strain evidence="2 3">DSM 111151</strain>
    </source>
</reference>
<dbReference type="InterPro" id="IPR041657">
    <property type="entry name" value="HTH_17"/>
</dbReference>
<organism evidence="2 3">
    <name type="scientific">Rodentibacter haemolyticus</name>
    <dbReference type="NCBI Taxonomy" id="2778911"/>
    <lineage>
        <taxon>Bacteria</taxon>
        <taxon>Pseudomonadati</taxon>
        <taxon>Pseudomonadota</taxon>
        <taxon>Gammaproteobacteria</taxon>
        <taxon>Pasteurellales</taxon>
        <taxon>Pasteurellaceae</taxon>
        <taxon>Rodentibacter</taxon>
    </lineage>
</organism>
<dbReference type="Proteomes" id="UP000663069">
    <property type="component" value="Chromosome"/>
</dbReference>
<evidence type="ECO:0000259" key="1">
    <source>
        <dbReference type="Pfam" id="PF12728"/>
    </source>
</evidence>
<gene>
    <name evidence="2" type="ORF">IHV77_00595</name>
</gene>
<keyword evidence="3" id="KW-1185">Reference proteome</keyword>
<evidence type="ECO:0000313" key="2">
    <source>
        <dbReference type="EMBL" id="QPB42660.1"/>
    </source>
</evidence>
<dbReference type="RefSeq" id="WP_194812238.1">
    <property type="nucleotide sequence ID" value="NZ_CP063056.1"/>
</dbReference>
<accession>A0ABX6UZD5</accession>